<gene>
    <name evidence="2" type="ORF">WOLCODRAFT_121036</name>
</gene>
<feature type="transmembrane region" description="Helical" evidence="1">
    <location>
        <begin position="20"/>
        <end position="39"/>
    </location>
</feature>
<dbReference type="AlphaFoldDB" id="A0A2H3K313"/>
<name>A0A2H3K313_WOLCO</name>
<dbReference type="EMBL" id="KB468135">
    <property type="protein sequence ID" value="PCH42797.1"/>
    <property type="molecule type" value="Genomic_DNA"/>
</dbReference>
<dbReference type="GO" id="GO:0020037">
    <property type="term" value="F:heme binding"/>
    <property type="evidence" value="ECO:0007669"/>
    <property type="project" value="InterPro"/>
</dbReference>
<dbReference type="Gene3D" id="1.10.630.10">
    <property type="entry name" value="Cytochrome P450"/>
    <property type="match status" value="1"/>
</dbReference>
<evidence type="ECO:0000313" key="2">
    <source>
        <dbReference type="EMBL" id="PCH42797.1"/>
    </source>
</evidence>
<organism evidence="2 3">
    <name type="scientific">Wolfiporia cocos (strain MD-104)</name>
    <name type="common">Brown rot fungus</name>
    <dbReference type="NCBI Taxonomy" id="742152"/>
    <lineage>
        <taxon>Eukaryota</taxon>
        <taxon>Fungi</taxon>
        <taxon>Dikarya</taxon>
        <taxon>Basidiomycota</taxon>
        <taxon>Agaricomycotina</taxon>
        <taxon>Agaricomycetes</taxon>
        <taxon>Polyporales</taxon>
        <taxon>Phaeolaceae</taxon>
        <taxon>Wolfiporia</taxon>
    </lineage>
</organism>
<keyword evidence="1" id="KW-0812">Transmembrane</keyword>
<dbReference type="OrthoDB" id="6692864at2759"/>
<dbReference type="GO" id="GO:0005506">
    <property type="term" value="F:iron ion binding"/>
    <property type="evidence" value="ECO:0007669"/>
    <property type="project" value="InterPro"/>
</dbReference>
<keyword evidence="3" id="KW-1185">Reference proteome</keyword>
<accession>A0A2H3K313</accession>
<keyword evidence="1" id="KW-1133">Transmembrane helix</keyword>
<feature type="transmembrane region" description="Helical" evidence="1">
    <location>
        <begin position="46"/>
        <end position="67"/>
    </location>
</feature>
<dbReference type="Proteomes" id="UP000218811">
    <property type="component" value="Unassembled WGS sequence"/>
</dbReference>
<dbReference type="InterPro" id="IPR036396">
    <property type="entry name" value="Cyt_P450_sf"/>
</dbReference>
<dbReference type="GO" id="GO:0016705">
    <property type="term" value="F:oxidoreductase activity, acting on paired donors, with incorporation or reduction of molecular oxygen"/>
    <property type="evidence" value="ECO:0007669"/>
    <property type="project" value="InterPro"/>
</dbReference>
<feature type="transmembrane region" description="Helical" evidence="1">
    <location>
        <begin position="73"/>
        <end position="92"/>
    </location>
</feature>
<proteinExistence type="predicted"/>
<reference evidence="2 3" key="1">
    <citation type="journal article" date="2012" name="Science">
        <title>The Paleozoic origin of enzymatic lignin decomposition reconstructed from 31 fungal genomes.</title>
        <authorList>
            <person name="Floudas D."/>
            <person name="Binder M."/>
            <person name="Riley R."/>
            <person name="Barry K."/>
            <person name="Blanchette R.A."/>
            <person name="Henrissat B."/>
            <person name="Martinez A.T."/>
            <person name="Otillar R."/>
            <person name="Spatafora J.W."/>
            <person name="Yadav J.S."/>
            <person name="Aerts A."/>
            <person name="Benoit I."/>
            <person name="Boyd A."/>
            <person name="Carlson A."/>
            <person name="Copeland A."/>
            <person name="Coutinho P.M."/>
            <person name="de Vries R.P."/>
            <person name="Ferreira P."/>
            <person name="Findley K."/>
            <person name="Foster B."/>
            <person name="Gaskell J."/>
            <person name="Glotzer D."/>
            <person name="Gorecki P."/>
            <person name="Heitman J."/>
            <person name="Hesse C."/>
            <person name="Hori C."/>
            <person name="Igarashi K."/>
            <person name="Jurgens J.A."/>
            <person name="Kallen N."/>
            <person name="Kersten P."/>
            <person name="Kohler A."/>
            <person name="Kuees U."/>
            <person name="Kumar T.K.A."/>
            <person name="Kuo A."/>
            <person name="LaButti K."/>
            <person name="Larrondo L.F."/>
            <person name="Lindquist E."/>
            <person name="Ling A."/>
            <person name="Lombard V."/>
            <person name="Lucas S."/>
            <person name="Lundell T."/>
            <person name="Martin R."/>
            <person name="McLaughlin D.J."/>
            <person name="Morgenstern I."/>
            <person name="Morin E."/>
            <person name="Murat C."/>
            <person name="Nagy L.G."/>
            <person name="Nolan M."/>
            <person name="Ohm R.A."/>
            <person name="Patyshakuliyeva A."/>
            <person name="Rokas A."/>
            <person name="Ruiz-Duenas F.J."/>
            <person name="Sabat G."/>
            <person name="Salamov A."/>
            <person name="Samejima M."/>
            <person name="Schmutz J."/>
            <person name="Slot J.C."/>
            <person name="St John F."/>
            <person name="Stenlid J."/>
            <person name="Sun H."/>
            <person name="Sun S."/>
            <person name="Syed K."/>
            <person name="Tsang A."/>
            <person name="Wiebenga A."/>
            <person name="Young D."/>
            <person name="Pisabarro A."/>
            <person name="Eastwood D.C."/>
            <person name="Martin F."/>
            <person name="Cullen D."/>
            <person name="Grigoriev I.V."/>
            <person name="Hibbett D.S."/>
        </authorList>
    </citation>
    <scope>NUCLEOTIDE SEQUENCE [LARGE SCALE GENOMIC DNA]</scope>
    <source>
        <strain evidence="2 3">MD-104</strain>
    </source>
</reference>
<protein>
    <submittedName>
        <fullName evidence="2">Uncharacterized protein</fullName>
    </submittedName>
</protein>
<dbReference type="GO" id="GO:0004497">
    <property type="term" value="F:monooxygenase activity"/>
    <property type="evidence" value="ECO:0007669"/>
    <property type="project" value="InterPro"/>
</dbReference>
<keyword evidence="1" id="KW-0472">Membrane</keyword>
<evidence type="ECO:0000256" key="1">
    <source>
        <dbReference type="SAM" id="Phobius"/>
    </source>
</evidence>
<sequence length="145" mass="16077">MGSTIPNMQAAGASESFNTNLASSIFFCAFTGWSISLVLRSEATELLQLTAFFLILPAAWTVILHQILQGSFLEAALVAFSIYYCSLALSVLRYRLSGRHPLSAYPGPLLCKISKLWLVYITSQGRLHEYFKQVHDVYGPIVRIG</sequence>
<feature type="non-terminal residue" evidence="2">
    <location>
        <position position="145"/>
    </location>
</feature>
<evidence type="ECO:0000313" key="3">
    <source>
        <dbReference type="Proteomes" id="UP000218811"/>
    </source>
</evidence>
<dbReference type="STRING" id="742152.A0A2H3K313"/>